<evidence type="ECO:0000256" key="1">
    <source>
        <dbReference type="SAM" id="MobiDB-lite"/>
    </source>
</evidence>
<protein>
    <submittedName>
        <fullName evidence="2">Uncharacterized protein</fullName>
    </submittedName>
</protein>
<gene>
    <name evidence="2" type="ORF">MUN82_08725</name>
</gene>
<feature type="region of interest" description="Disordered" evidence="1">
    <location>
        <begin position="41"/>
        <end position="81"/>
    </location>
</feature>
<dbReference type="AlphaFoldDB" id="A0A8T9T4Y6"/>
<dbReference type="Proteomes" id="UP000829925">
    <property type="component" value="Chromosome"/>
</dbReference>
<feature type="compositionally biased region" description="Basic and acidic residues" evidence="1">
    <location>
        <begin position="53"/>
        <end position="81"/>
    </location>
</feature>
<dbReference type="RefSeq" id="WP_245096711.1">
    <property type="nucleotide sequence ID" value="NZ_CP095053.1"/>
</dbReference>
<organism evidence="2 3">
    <name type="scientific">Hymenobacter aerilatus</name>
    <dbReference type="NCBI Taxonomy" id="2932251"/>
    <lineage>
        <taxon>Bacteria</taxon>
        <taxon>Pseudomonadati</taxon>
        <taxon>Bacteroidota</taxon>
        <taxon>Cytophagia</taxon>
        <taxon>Cytophagales</taxon>
        <taxon>Hymenobacteraceae</taxon>
        <taxon>Hymenobacter</taxon>
    </lineage>
</organism>
<proteinExistence type="predicted"/>
<reference evidence="2 3" key="1">
    <citation type="submission" date="2022-04" db="EMBL/GenBank/DDBJ databases">
        <title>Hymenobacter sp. isolated from the air.</title>
        <authorList>
            <person name="Won M."/>
            <person name="Lee C.-M."/>
            <person name="Woen H.-Y."/>
            <person name="Kwon S.-W."/>
        </authorList>
    </citation>
    <scope>NUCLEOTIDE SEQUENCE [LARGE SCALE GENOMIC DNA]</scope>
    <source>
        <strain evidence="3">5413 J-13</strain>
    </source>
</reference>
<sequence>MKKLEALSPFSGDEGFMRRGTRFETSEARANLLVKAGLAKEVGEEEEAPAAKPKTETTRIAKPKPFEDRETKDANPVKETK</sequence>
<dbReference type="EMBL" id="CP095053">
    <property type="protein sequence ID" value="UOR07166.1"/>
    <property type="molecule type" value="Genomic_DNA"/>
</dbReference>
<evidence type="ECO:0000313" key="3">
    <source>
        <dbReference type="Proteomes" id="UP000829925"/>
    </source>
</evidence>
<dbReference type="KEGG" id="haei:MUN82_08725"/>
<accession>A0A8T9T4Y6</accession>
<evidence type="ECO:0000313" key="2">
    <source>
        <dbReference type="EMBL" id="UOR07166.1"/>
    </source>
</evidence>
<keyword evidence="3" id="KW-1185">Reference proteome</keyword>
<name>A0A8T9T4Y6_9BACT</name>